<feature type="domain" description="NET" evidence="5">
    <location>
        <begin position="464"/>
        <end position="546"/>
    </location>
</feature>
<feature type="domain" description="Bromo" evidence="4">
    <location>
        <begin position="38"/>
        <end position="110"/>
    </location>
</feature>
<dbReference type="InterPro" id="IPR050935">
    <property type="entry name" value="Bromo_chromatin_reader"/>
</dbReference>
<dbReference type="AlphaFoldDB" id="A0A4S2M8C5"/>
<evidence type="ECO:0000259" key="4">
    <source>
        <dbReference type="PROSITE" id="PS50014"/>
    </source>
</evidence>
<dbReference type="PROSITE" id="PS50014">
    <property type="entry name" value="BROMODOMAIN_2"/>
    <property type="match status" value="2"/>
</dbReference>
<dbReference type="GO" id="GO:0006355">
    <property type="term" value="P:regulation of DNA-templated transcription"/>
    <property type="evidence" value="ECO:0007669"/>
    <property type="project" value="TreeGrafter"/>
</dbReference>
<proteinExistence type="predicted"/>
<dbReference type="PROSITE" id="PS00633">
    <property type="entry name" value="BROMODOMAIN_1"/>
    <property type="match status" value="1"/>
</dbReference>
<evidence type="ECO:0000259" key="5">
    <source>
        <dbReference type="PROSITE" id="PS51525"/>
    </source>
</evidence>
<dbReference type="InterPro" id="IPR001487">
    <property type="entry name" value="Bromodomain"/>
</dbReference>
<evidence type="ECO:0000256" key="2">
    <source>
        <dbReference type="PROSITE-ProRule" id="PRU00035"/>
    </source>
</evidence>
<feature type="compositionally biased region" description="Basic and acidic residues" evidence="3">
    <location>
        <begin position="569"/>
        <end position="579"/>
    </location>
</feature>
<feature type="region of interest" description="Disordered" evidence="3">
    <location>
        <begin position="413"/>
        <end position="446"/>
    </location>
</feature>
<evidence type="ECO:0000313" key="7">
    <source>
        <dbReference type="Proteomes" id="UP000308267"/>
    </source>
</evidence>
<dbReference type="PROSITE" id="PS51525">
    <property type="entry name" value="NET"/>
    <property type="match status" value="1"/>
</dbReference>
<organism evidence="6 7">
    <name type="scientific">Opisthorchis felineus</name>
    <dbReference type="NCBI Taxonomy" id="147828"/>
    <lineage>
        <taxon>Eukaryota</taxon>
        <taxon>Metazoa</taxon>
        <taxon>Spiralia</taxon>
        <taxon>Lophotrochozoa</taxon>
        <taxon>Platyhelminthes</taxon>
        <taxon>Trematoda</taxon>
        <taxon>Digenea</taxon>
        <taxon>Opisthorchiida</taxon>
        <taxon>Opisthorchiata</taxon>
        <taxon>Opisthorchiidae</taxon>
        <taxon>Opisthorchis</taxon>
    </lineage>
</organism>
<sequence>MDSFALMEPGPHSSKPYPSMQTTNQLEYIKKEVISRLLKEKFVWPFTRLVDYERLNLPDYPKIVKHPMDLGTIKQRLNLKFYHSSVECFDDLFTMFRNCYIFNKPGDDIVGMAVKLEQLARELLKSMPIPETKIHPEKNSKFCRPGSSSQLRSVDQSPVRASSLKQASMTLVPDGRSSTTRKKASKKKMESFSDPPRSVQPTGDSSRQVKKMKREYSERNTDKSVHLSAALKQCSVILSEISSYRYKELNHFFIKPVDARSMGLHDYHNIVKKPMDLHTVKVKLDSGEYHTSSDFAEDVRLIFTNCYKYNGESSDVGKIGKLLSGIFEDFLSKVPADNQDLDQLIQNSIKEHQRLTVQFQQCNDELQRSTAELSSILNTLNSQAKRASAVVTHMPPAQSGCATALNVSNVSFDSTGASRQGGRSQSKSKNRQPAALHHSTVPVPNSAEVSGYPQSIICGYEMDEEMSERNVQLMTYDEKRQLSLDINKLPGDKLGQVIRIIQQHEPSHRDCNPDEIELDFETLQHTTLRELEQYVKVVLRNSKMSSRKMVKKGPFTTPEKSSDVTLTAKAREIESRFSKTPEPPSNVRSIRSTLGVKEQRGSNRLSASSSSGDDSESTSDPSDSSDN</sequence>
<protein>
    <recommendedName>
        <fullName evidence="8">Bromo domain-containing protein</fullName>
    </recommendedName>
</protein>
<feature type="compositionally biased region" description="Polar residues" evidence="3">
    <location>
        <begin position="146"/>
        <end position="169"/>
    </location>
</feature>
<dbReference type="InterPro" id="IPR036427">
    <property type="entry name" value="Bromodomain-like_sf"/>
</dbReference>
<feature type="compositionally biased region" description="Low complexity" evidence="3">
    <location>
        <begin position="602"/>
        <end position="612"/>
    </location>
</feature>
<accession>A0A4S2M8C5</accession>
<dbReference type="EMBL" id="SJOL01005444">
    <property type="protein sequence ID" value="TGZ70347.1"/>
    <property type="molecule type" value="Genomic_DNA"/>
</dbReference>
<dbReference type="Proteomes" id="UP000308267">
    <property type="component" value="Unassembled WGS sequence"/>
</dbReference>
<comment type="caution">
    <text evidence="6">The sequence shown here is derived from an EMBL/GenBank/DDBJ whole genome shotgun (WGS) entry which is preliminary data.</text>
</comment>
<evidence type="ECO:0000256" key="3">
    <source>
        <dbReference type="SAM" id="MobiDB-lite"/>
    </source>
</evidence>
<dbReference type="GO" id="GO:0005634">
    <property type="term" value="C:nucleus"/>
    <property type="evidence" value="ECO:0007669"/>
    <property type="project" value="TreeGrafter"/>
</dbReference>
<dbReference type="Gene3D" id="1.20.920.10">
    <property type="entry name" value="Bromodomain-like"/>
    <property type="match status" value="2"/>
</dbReference>
<gene>
    <name evidence="6" type="ORF">CRM22_003255</name>
</gene>
<feature type="region of interest" description="Disordered" evidence="3">
    <location>
        <begin position="546"/>
        <end position="627"/>
    </location>
</feature>
<dbReference type="FunFam" id="1.20.1270.220:FF:000001">
    <property type="entry name" value="bromodomain-containing protein 2 isoform X1"/>
    <property type="match status" value="1"/>
</dbReference>
<keyword evidence="1 2" id="KW-0103">Bromodomain</keyword>
<feature type="domain" description="Bromo" evidence="4">
    <location>
        <begin position="245"/>
        <end position="317"/>
    </location>
</feature>
<dbReference type="InterPro" id="IPR027353">
    <property type="entry name" value="NET_dom"/>
</dbReference>
<dbReference type="PRINTS" id="PR00503">
    <property type="entry name" value="BROMODOMAIN"/>
</dbReference>
<dbReference type="InterPro" id="IPR018359">
    <property type="entry name" value="Bromodomain_CS"/>
</dbReference>
<feature type="compositionally biased region" description="Acidic residues" evidence="3">
    <location>
        <begin position="613"/>
        <end position="627"/>
    </location>
</feature>
<dbReference type="Gene3D" id="1.20.1270.220">
    <property type="match status" value="1"/>
</dbReference>
<name>A0A4S2M8C5_OPIFE</name>
<evidence type="ECO:0000313" key="6">
    <source>
        <dbReference type="EMBL" id="TGZ70347.1"/>
    </source>
</evidence>
<dbReference type="PANTHER" id="PTHR22880:SF225">
    <property type="entry name" value="BROMODOMAIN-CONTAINING PROTEIN BET-1-RELATED"/>
    <property type="match status" value="1"/>
</dbReference>
<dbReference type="GO" id="GO:0000785">
    <property type="term" value="C:chromatin"/>
    <property type="evidence" value="ECO:0007669"/>
    <property type="project" value="TreeGrafter"/>
</dbReference>
<dbReference type="Pfam" id="PF00439">
    <property type="entry name" value="Bromodomain"/>
    <property type="match status" value="2"/>
</dbReference>
<dbReference type="STRING" id="147828.A0A4S2M8C5"/>
<dbReference type="Pfam" id="PF17035">
    <property type="entry name" value="BET"/>
    <property type="match status" value="1"/>
</dbReference>
<reference evidence="6 7" key="1">
    <citation type="journal article" date="2019" name="BMC Genomics">
        <title>New insights from Opisthorchis felineus genome: update on genomics of the epidemiologically important liver flukes.</title>
        <authorList>
            <person name="Ershov N.I."/>
            <person name="Mordvinov V.A."/>
            <person name="Prokhortchouk E.B."/>
            <person name="Pakharukova M.Y."/>
            <person name="Gunbin K.V."/>
            <person name="Ustyantsev K."/>
            <person name="Genaev M.A."/>
            <person name="Blinov A.G."/>
            <person name="Mazur A."/>
            <person name="Boulygina E."/>
            <person name="Tsygankova S."/>
            <person name="Khrameeva E."/>
            <person name="Chekanov N."/>
            <person name="Fan G."/>
            <person name="Xiao A."/>
            <person name="Zhang H."/>
            <person name="Xu X."/>
            <person name="Yang H."/>
            <person name="Solovyev V."/>
            <person name="Lee S.M."/>
            <person name="Liu X."/>
            <person name="Afonnikov D.A."/>
            <person name="Skryabin K.G."/>
        </authorList>
    </citation>
    <scope>NUCLEOTIDE SEQUENCE [LARGE SCALE GENOMIC DNA]</scope>
    <source>
        <strain evidence="6">AK-0245</strain>
        <tissue evidence="6">Whole organism</tissue>
    </source>
</reference>
<dbReference type="SUPFAM" id="SSF47370">
    <property type="entry name" value="Bromodomain"/>
    <property type="match status" value="2"/>
</dbReference>
<evidence type="ECO:0008006" key="8">
    <source>
        <dbReference type="Google" id="ProtNLM"/>
    </source>
</evidence>
<feature type="compositionally biased region" description="Polar residues" evidence="3">
    <location>
        <begin position="413"/>
        <end position="427"/>
    </location>
</feature>
<dbReference type="InterPro" id="IPR038336">
    <property type="entry name" value="NET_sf"/>
</dbReference>
<dbReference type="OrthoDB" id="21449at2759"/>
<feature type="region of interest" description="Disordered" evidence="3">
    <location>
        <begin position="130"/>
        <end position="221"/>
    </location>
</feature>
<dbReference type="SMART" id="SM00297">
    <property type="entry name" value="BROMO"/>
    <property type="match status" value="2"/>
</dbReference>
<dbReference type="GO" id="GO:0006338">
    <property type="term" value="P:chromatin remodeling"/>
    <property type="evidence" value="ECO:0007669"/>
    <property type="project" value="TreeGrafter"/>
</dbReference>
<evidence type="ECO:0000256" key="1">
    <source>
        <dbReference type="ARBA" id="ARBA00023117"/>
    </source>
</evidence>
<keyword evidence="7" id="KW-1185">Reference proteome</keyword>
<dbReference type="PANTHER" id="PTHR22880">
    <property type="entry name" value="FALZ-RELATED BROMODOMAIN-CONTAINING PROTEINS"/>
    <property type="match status" value="1"/>
</dbReference>